<evidence type="ECO:0000313" key="1">
    <source>
        <dbReference type="EMBL" id="KAJ8437724.1"/>
    </source>
</evidence>
<reference evidence="1" key="1">
    <citation type="submission" date="2022-04" db="EMBL/GenBank/DDBJ databases">
        <title>Carnegiea gigantea Genome sequencing and assembly v2.</title>
        <authorList>
            <person name="Copetti D."/>
            <person name="Sanderson M.J."/>
            <person name="Burquez A."/>
            <person name="Wojciechowski M.F."/>
        </authorList>
    </citation>
    <scope>NUCLEOTIDE SEQUENCE</scope>
    <source>
        <strain evidence="1">SGP5-SGP5p</strain>
        <tissue evidence="1">Aerial part</tissue>
    </source>
</reference>
<organism evidence="1 2">
    <name type="scientific">Carnegiea gigantea</name>
    <dbReference type="NCBI Taxonomy" id="171969"/>
    <lineage>
        <taxon>Eukaryota</taxon>
        <taxon>Viridiplantae</taxon>
        <taxon>Streptophyta</taxon>
        <taxon>Embryophyta</taxon>
        <taxon>Tracheophyta</taxon>
        <taxon>Spermatophyta</taxon>
        <taxon>Magnoliopsida</taxon>
        <taxon>eudicotyledons</taxon>
        <taxon>Gunneridae</taxon>
        <taxon>Pentapetalae</taxon>
        <taxon>Caryophyllales</taxon>
        <taxon>Cactineae</taxon>
        <taxon>Cactaceae</taxon>
        <taxon>Cactoideae</taxon>
        <taxon>Echinocereeae</taxon>
        <taxon>Carnegiea</taxon>
    </lineage>
</organism>
<sequence>MKKPPGLQSQLWLSTIMASTPILCYLPSPSISLLSRFFCDIACVYFPHFRSDDKAKGSPMSSTVSLTMLCAPDPSDLLHSMPLLLILKRLPCYSASITYFAHTLPSIGHSSDLLLSSYPRLKSRRYLAQIVAAYTSMSHTSTSWLWLDRVDEVPMMPCNRVAIMIKFRALICHGFLRSSICSLLGLTSPLQERDKDHLWQHLKQLNDFITYYW</sequence>
<gene>
    <name evidence="1" type="ORF">Cgig2_009438</name>
</gene>
<comment type="caution">
    <text evidence="1">The sequence shown here is derived from an EMBL/GenBank/DDBJ whole genome shotgun (WGS) entry which is preliminary data.</text>
</comment>
<accession>A0A9Q1K791</accession>
<proteinExistence type="predicted"/>
<evidence type="ECO:0000313" key="2">
    <source>
        <dbReference type="Proteomes" id="UP001153076"/>
    </source>
</evidence>
<dbReference type="Proteomes" id="UP001153076">
    <property type="component" value="Unassembled WGS sequence"/>
</dbReference>
<keyword evidence="2" id="KW-1185">Reference proteome</keyword>
<dbReference type="EMBL" id="JAKOGI010000284">
    <property type="protein sequence ID" value="KAJ8437724.1"/>
    <property type="molecule type" value="Genomic_DNA"/>
</dbReference>
<dbReference type="AlphaFoldDB" id="A0A9Q1K791"/>
<name>A0A9Q1K791_9CARY</name>
<protein>
    <submittedName>
        <fullName evidence="1">Uncharacterized protein</fullName>
    </submittedName>
</protein>